<sequence>ASCTRFLQEQAKELGVKCEVIEYVPGLPVVLMTLVGQDPSLPSLLLNSHTDVVPVFPEHWKYEPFSGDKDDNGDIHGRGTQDMKCVGIQYLEALKSLSKDGHEFLR</sequence>
<name>A0AAW0VR11_CHEQU</name>
<feature type="non-terminal residue" evidence="2">
    <location>
        <position position="1"/>
    </location>
</feature>
<dbReference type="InterPro" id="IPR002933">
    <property type="entry name" value="Peptidase_M20"/>
</dbReference>
<keyword evidence="3" id="KW-1185">Reference proteome</keyword>
<dbReference type="Proteomes" id="UP001445076">
    <property type="component" value="Unassembled WGS sequence"/>
</dbReference>
<dbReference type="GO" id="GO:0004046">
    <property type="term" value="F:aminoacylase activity"/>
    <property type="evidence" value="ECO:0007669"/>
    <property type="project" value="TreeGrafter"/>
</dbReference>
<evidence type="ECO:0008006" key="4">
    <source>
        <dbReference type="Google" id="ProtNLM"/>
    </source>
</evidence>
<dbReference type="PANTHER" id="PTHR45892:SF1">
    <property type="entry name" value="AMINOACYLASE-1"/>
    <property type="match status" value="1"/>
</dbReference>
<dbReference type="PANTHER" id="PTHR45892">
    <property type="entry name" value="AMINOACYLASE-1"/>
    <property type="match status" value="1"/>
</dbReference>
<reference evidence="2 3" key="1">
    <citation type="journal article" date="2024" name="BMC Genomics">
        <title>Genome assembly of redclaw crayfish (Cherax quadricarinatus) provides insights into its immune adaptation and hypoxia tolerance.</title>
        <authorList>
            <person name="Liu Z."/>
            <person name="Zheng J."/>
            <person name="Li H."/>
            <person name="Fang K."/>
            <person name="Wang S."/>
            <person name="He J."/>
            <person name="Zhou D."/>
            <person name="Weng S."/>
            <person name="Chi M."/>
            <person name="Gu Z."/>
            <person name="He J."/>
            <person name="Li F."/>
            <person name="Wang M."/>
        </authorList>
    </citation>
    <scope>NUCLEOTIDE SEQUENCE [LARGE SCALE GENOMIC DNA]</scope>
    <source>
        <strain evidence="2">ZL_2023a</strain>
    </source>
</reference>
<proteinExistence type="predicted"/>
<gene>
    <name evidence="2" type="ORF">OTU49_014279</name>
</gene>
<accession>A0AAW0VR11</accession>
<evidence type="ECO:0000313" key="2">
    <source>
        <dbReference type="EMBL" id="KAK8719045.1"/>
    </source>
</evidence>
<dbReference type="AlphaFoldDB" id="A0AAW0VR11"/>
<organism evidence="2 3">
    <name type="scientific">Cherax quadricarinatus</name>
    <name type="common">Australian red claw crayfish</name>
    <dbReference type="NCBI Taxonomy" id="27406"/>
    <lineage>
        <taxon>Eukaryota</taxon>
        <taxon>Metazoa</taxon>
        <taxon>Ecdysozoa</taxon>
        <taxon>Arthropoda</taxon>
        <taxon>Crustacea</taxon>
        <taxon>Multicrustacea</taxon>
        <taxon>Malacostraca</taxon>
        <taxon>Eumalacostraca</taxon>
        <taxon>Eucarida</taxon>
        <taxon>Decapoda</taxon>
        <taxon>Pleocyemata</taxon>
        <taxon>Astacidea</taxon>
        <taxon>Parastacoidea</taxon>
        <taxon>Parastacidae</taxon>
        <taxon>Cherax</taxon>
    </lineage>
</organism>
<feature type="non-terminal residue" evidence="2">
    <location>
        <position position="106"/>
    </location>
</feature>
<dbReference type="Gene3D" id="3.40.630.10">
    <property type="entry name" value="Zn peptidases"/>
    <property type="match status" value="1"/>
</dbReference>
<protein>
    <recommendedName>
        <fullName evidence="4">Aminoacylase-1</fullName>
    </recommendedName>
</protein>
<dbReference type="InterPro" id="IPR052083">
    <property type="entry name" value="Aminoacylase-1_M20A"/>
</dbReference>
<dbReference type="SUPFAM" id="SSF53187">
    <property type="entry name" value="Zn-dependent exopeptidases"/>
    <property type="match status" value="1"/>
</dbReference>
<dbReference type="PROSITE" id="PS00758">
    <property type="entry name" value="ARGE_DAPE_CPG2_1"/>
    <property type="match status" value="1"/>
</dbReference>
<dbReference type="InterPro" id="IPR001261">
    <property type="entry name" value="ArgE/DapE_CS"/>
</dbReference>
<dbReference type="Pfam" id="PF01546">
    <property type="entry name" value="Peptidase_M20"/>
    <property type="match status" value="1"/>
</dbReference>
<dbReference type="EMBL" id="JARKIK010003217">
    <property type="protein sequence ID" value="KAK8719045.1"/>
    <property type="molecule type" value="Genomic_DNA"/>
</dbReference>
<comment type="caution">
    <text evidence="2">The sequence shown here is derived from an EMBL/GenBank/DDBJ whole genome shotgun (WGS) entry which is preliminary data.</text>
</comment>
<keyword evidence="1" id="KW-0378">Hydrolase</keyword>
<evidence type="ECO:0000256" key="1">
    <source>
        <dbReference type="ARBA" id="ARBA00022801"/>
    </source>
</evidence>
<evidence type="ECO:0000313" key="3">
    <source>
        <dbReference type="Proteomes" id="UP001445076"/>
    </source>
</evidence>